<dbReference type="AlphaFoldDB" id="A0AAV7Q3I9"/>
<reference evidence="1" key="1">
    <citation type="journal article" date="2022" name="bioRxiv">
        <title>Sequencing and chromosome-scale assembly of the giantPleurodeles waltlgenome.</title>
        <authorList>
            <person name="Brown T."/>
            <person name="Elewa A."/>
            <person name="Iarovenko S."/>
            <person name="Subramanian E."/>
            <person name="Araus A.J."/>
            <person name="Petzold A."/>
            <person name="Susuki M."/>
            <person name="Suzuki K.-i.T."/>
            <person name="Hayashi T."/>
            <person name="Toyoda A."/>
            <person name="Oliveira C."/>
            <person name="Osipova E."/>
            <person name="Leigh N.D."/>
            <person name="Simon A."/>
            <person name="Yun M.H."/>
        </authorList>
    </citation>
    <scope>NUCLEOTIDE SEQUENCE</scope>
    <source>
        <strain evidence="1">20211129_DDA</strain>
        <tissue evidence="1">Liver</tissue>
    </source>
</reference>
<accession>A0AAV7Q3I9</accession>
<proteinExistence type="predicted"/>
<sequence length="57" mass="6198">SVSGTSRVRVGHVSMMESAPRSHVWTMEPLRAWVHEVGLAGGMSDGAWVARRVRGPL</sequence>
<evidence type="ECO:0000313" key="1">
    <source>
        <dbReference type="EMBL" id="KAJ1133759.1"/>
    </source>
</evidence>
<feature type="non-terminal residue" evidence="1">
    <location>
        <position position="1"/>
    </location>
</feature>
<evidence type="ECO:0000313" key="2">
    <source>
        <dbReference type="Proteomes" id="UP001066276"/>
    </source>
</evidence>
<dbReference type="Proteomes" id="UP001066276">
    <property type="component" value="Chromosome 6"/>
</dbReference>
<feature type="non-terminal residue" evidence="1">
    <location>
        <position position="57"/>
    </location>
</feature>
<protein>
    <submittedName>
        <fullName evidence="1">Uncharacterized protein</fullName>
    </submittedName>
</protein>
<name>A0AAV7Q3I9_PLEWA</name>
<keyword evidence="2" id="KW-1185">Reference proteome</keyword>
<gene>
    <name evidence="1" type="ORF">NDU88_000235</name>
</gene>
<dbReference type="EMBL" id="JANPWB010000010">
    <property type="protein sequence ID" value="KAJ1133759.1"/>
    <property type="molecule type" value="Genomic_DNA"/>
</dbReference>
<comment type="caution">
    <text evidence="1">The sequence shown here is derived from an EMBL/GenBank/DDBJ whole genome shotgun (WGS) entry which is preliminary data.</text>
</comment>
<organism evidence="1 2">
    <name type="scientific">Pleurodeles waltl</name>
    <name type="common">Iberian ribbed newt</name>
    <dbReference type="NCBI Taxonomy" id="8319"/>
    <lineage>
        <taxon>Eukaryota</taxon>
        <taxon>Metazoa</taxon>
        <taxon>Chordata</taxon>
        <taxon>Craniata</taxon>
        <taxon>Vertebrata</taxon>
        <taxon>Euteleostomi</taxon>
        <taxon>Amphibia</taxon>
        <taxon>Batrachia</taxon>
        <taxon>Caudata</taxon>
        <taxon>Salamandroidea</taxon>
        <taxon>Salamandridae</taxon>
        <taxon>Pleurodelinae</taxon>
        <taxon>Pleurodeles</taxon>
    </lineage>
</organism>